<accession>V8NF99</accession>
<feature type="compositionally biased region" description="Basic residues" evidence="1">
    <location>
        <begin position="20"/>
        <end position="62"/>
    </location>
</feature>
<name>V8NF99_OPHHA</name>
<gene>
    <name evidence="2" type="primary">RBM39</name>
    <name evidence="2" type="ORF">L345_13317</name>
</gene>
<keyword evidence="3" id="KW-1185">Reference proteome</keyword>
<evidence type="ECO:0000256" key="1">
    <source>
        <dbReference type="SAM" id="MobiDB-lite"/>
    </source>
</evidence>
<reference evidence="2 3" key="1">
    <citation type="journal article" date="2013" name="Proc. Natl. Acad. Sci. U.S.A.">
        <title>The king cobra genome reveals dynamic gene evolution and adaptation in the snake venom system.</title>
        <authorList>
            <person name="Vonk F.J."/>
            <person name="Casewell N.R."/>
            <person name="Henkel C.V."/>
            <person name="Heimberg A.M."/>
            <person name="Jansen H.J."/>
            <person name="McCleary R.J."/>
            <person name="Kerkkamp H.M."/>
            <person name="Vos R.A."/>
            <person name="Guerreiro I."/>
            <person name="Calvete J.J."/>
            <person name="Wuster W."/>
            <person name="Woods A.E."/>
            <person name="Logan J.M."/>
            <person name="Harrison R.A."/>
            <person name="Castoe T.A."/>
            <person name="de Koning A.P."/>
            <person name="Pollock D.D."/>
            <person name="Yandell M."/>
            <person name="Calderon D."/>
            <person name="Renjifo C."/>
            <person name="Currier R.B."/>
            <person name="Salgado D."/>
            <person name="Pla D."/>
            <person name="Sanz L."/>
            <person name="Hyder A.S."/>
            <person name="Ribeiro J.M."/>
            <person name="Arntzen J.W."/>
            <person name="van den Thillart G.E."/>
            <person name="Boetzer M."/>
            <person name="Pirovano W."/>
            <person name="Dirks R.P."/>
            <person name="Spaink H.P."/>
            <person name="Duboule D."/>
            <person name="McGlinn E."/>
            <person name="Kini R.M."/>
            <person name="Richardson M.K."/>
        </authorList>
    </citation>
    <scope>NUCLEOTIDE SEQUENCE</scope>
    <source>
        <tissue evidence="2">Blood</tissue>
    </source>
</reference>
<organism evidence="2 3">
    <name type="scientific">Ophiophagus hannah</name>
    <name type="common">King cobra</name>
    <name type="synonym">Naja hannah</name>
    <dbReference type="NCBI Taxonomy" id="8665"/>
    <lineage>
        <taxon>Eukaryota</taxon>
        <taxon>Metazoa</taxon>
        <taxon>Chordata</taxon>
        <taxon>Craniata</taxon>
        <taxon>Vertebrata</taxon>
        <taxon>Euteleostomi</taxon>
        <taxon>Lepidosauria</taxon>
        <taxon>Squamata</taxon>
        <taxon>Bifurcata</taxon>
        <taxon>Unidentata</taxon>
        <taxon>Episquamata</taxon>
        <taxon>Toxicofera</taxon>
        <taxon>Serpentes</taxon>
        <taxon>Colubroidea</taxon>
        <taxon>Elapidae</taxon>
        <taxon>Elapinae</taxon>
        <taxon>Ophiophagus</taxon>
    </lineage>
</organism>
<feature type="compositionally biased region" description="Polar residues" evidence="1">
    <location>
        <begin position="96"/>
        <end position="110"/>
    </location>
</feature>
<dbReference type="AlphaFoldDB" id="V8NF99"/>
<evidence type="ECO:0000313" key="3">
    <source>
        <dbReference type="Proteomes" id="UP000018936"/>
    </source>
</evidence>
<dbReference type="EMBL" id="AZIM01004277">
    <property type="protein sequence ID" value="ETE60939.1"/>
    <property type="molecule type" value="Genomic_DNA"/>
</dbReference>
<dbReference type="Proteomes" id="UP000018936">
    <property type="component" value="Unassembled WGS sequence"/>
</dbReference>
<sequence>MEGRKEREIRKEKRKEEKGRKKKKERKRKGGRERRKERKNGKKKERRKDNKRCKGRKGRRSKSVLSLYTKYKMPLQHPDPMQKYSARKGRIPHGTRTPTSFGVQHQHASMPQLSQSLEARHTHTHTHSHTDSQLLRYPETDLTMIPTEAGKRCVCVCVLCFALHACVCVCLLAENKKEVLSGCSLCFLNLKPPVQVNRSERYPDGSIHRFKWSWVTSTVPSDSLILSSALLPWLGWA</sequence>
<feature type="non-terminal residue" evidence="2">
    <location>
        <position position="1"/>
    </location>
</feature>
<protein>
    <submittedName>
        <fullName evidence="2">RNA-binding protein 39</fullName>
    </submittedName>
</protein>
<feature type="compositionally biased region" description="Basic and acidic residues" evidence="1">
    <location>
        <begin position="1"/>
        <end position="19"/>
    </location>
</feature>
<evidence type="ECO:0000313" key="2">
    <source>
        <dbReference type="EMBL" id="ETE60939.1"/>
    </source>
</evidence>
<comment type="caution">
    <text evidence="2">The sequence shown here is derived from an EMBL/GenBank/DDBJ whole genome shotgun (WGS) entry which is preliminary data.</text>
</comment>
<proteinExistence type="predicted"/>
<feature type="region of interest" description="Disordered" evidence="1">
    <location>
        <begin position="1"/>
        <end position="110"/>
    </location>
</feature>